<keyword evidence="1" id="KW-1133">Transmembrane helix</keyword>
<feature type="transmembrane region" description="Helical" evidence="1">
    <location>
        <begin position="7"/>
        <end position="25"/>
    </location>
</feature>
<reference evidence="3" key="2">
    <citation type="submission" date="2015-03" db="EMBL/GenBank/DDBJ databases">
        <title>Genome sequence of Paenibacillus beijingensis strain DSM 24997T.</title>
        <authorList>
            <person name="Kwak Y."/>
            <person name="Shin J.-H."/>
        </authorList>
    </citation>
    <scope>NUCLEOTIDE SEQUENCE [LARGE SCALE GENOMIC DNA]</scope>
    <source>
        <strain evidence="3">DSM 24997</strain>
    </source>
</reference>
<dbReference type="KEGG" id="pbj:VN24_01275"/>
<dbReference type="OrthoDB" id="9811610at2"/>
<keyword evidence="1" id="KW-0812">Transmembrane</keyword>
<dbReference type="AlphaFoldDB" id="A0A0D5NEU5"/>
<dbReference type="InterPro" id="IPR021320">
    <property type="entry name" value="DUF2905"/>
</dbReference>
<dbReference type="PANTHER" id="PTHR36443">
    <property type="entry name" value="BSR5223 PROTEIN"/>
    <property type="match status" value="1"/>
</dbReference>
<dbReference type="RefSeq" id="WP_045668937.1">
    <property type="nucleotide sequence ID" value="NZ_CP011058.1"/>
</dbReference>
<proteinExistence type="predicted"/>
<dbReference type="EMBL" id="CP011058">
    <property type="protein sequence ID" value="AJY73502.1"/>
    <property type="molecule type" value="Genomic_DNA"/>
</dbReference>
<protein>
    <recommendedName>
        <fullName evidence="4">DUF2905 domain-containing protein</fullName>
    </recommendedName>
</protein>
<reference evidence="2 3" key="1">
    <citation type="journal article" date="2015" name="J. Biotechnol.">
        <title>Complete genome sequence of Paenibacillus beijingensis 7188(T) (=DSM 24997(T)), a novel rhizobacterium from jujube garden soil.</title>
        <authorList>
            <person name="Kwak Y."/>
            <person name="Shin J.H."/>
        </authorList>
    </citation>
    <scope>NUCLEOTIDE SEQUENCE [LARGE SCALE GENOMIC DNA]</scope>
    <source>
        <strain evidence="2 3">DSM 24997</strain>
    </source>
</reference>
<gene>
    <name evidence="2" type="ORF">VN24_01275</name>
</gene>
<evidence type="ECO:0008006" key="4">
    <source>
        <dbReference type="Google" id="ProtNLM"/>
    </source>
</evidence>
<feature type="transmembrane region" description="Helical" evidence="1">
    <location>
        <begin position="45"/>
        <end position="68"/>
    </location>
</feature>
<evidence type="ECO:0000256" key="1">
    <source>
        <dbReference type="SAM" id="Phobius"/>
    </source>
</evidence>
<dbReference type="PANTHER" id="PTHR36443:SF1">
    <property type="entry name" value="BSR5223 PROTEIN"/>
    <property type="match status" value="1"/>
</dbReference>
<dbReference type="Proteomes" id="UP000032633">
    <property type="component" value="Chromosome"/>
</dbReference>
<keyword evidence="3" id="KW-1185">Reference proteome</keyword>
<evidence type="ECO:0000313" key="2">
    <source>
        <dbReference type="EMBL" id="AJY73502.1"/>
    </source>
</evidence>
<dbReference type="HOGENOM" id="CLU_181383_1_1_9"/>
<dbReference type="STRING" id="1126833.VN24_01275"/>
<organism evidence="2 3">
    <name type="scientific">Paenibacillus beijingensis</name>
    <dbReference type="NCBI Taxonomy" id="1126833"/>
    <lineage>
        <taxon>Bacteria</taxon>
        <taxon>Bacillati</taxon>
        <taxon>Bacillota</taxon>
        <taxon>Bacilli</taxon>
        <taxon>Bacillales</taxon>
        <taxon>Paenibacillaceae</taxon>
        <taxon>Paenibacillus</taxon>
    </lineage>
</organism>
<dbReference type="Pfam" id="PF11146">
    <property type="entry name" value="DUF2905"/>
    <property type="match status" value="1"/>
</dbReference>
<evidence type="ECO:0000313" key="3">
    <source>
        <dbReference type="Proteomes" id="UP000032633"/>
    </source>
</evidence>
<keyword evidence="1" id="KW-0472">Membrane</keyword>
<name>A0A0D5NEU5_9BACL</name>
<accession>A0A0D5NEU5</accession>
<dbReference type="PATRIC" id="fig|1126833.4.peg.288"/>
<sequence length="73" mass="8174">MNSFPKLLIGAGIVLIVIGVIWMVGGKFFNLGRLPGDIAYEKGNFKVYFPIVTCIVVSVVLSFIFYIVRLFMK</sequence>